<dbReference type="Pfam" id="PF01408">
    <property type="entry name" value="GFO_IDH_MocA"/>
    <property type="match status" value="1"/>
</dbReference>
<dbReference type="Proteomes" id="UP001165460">
    <property type="component" value="Unassembled WGS sequence"/>
</dbReference>
<proteinExistence type="predicted"/>
<accession>A0ABS9ZSE5</accession>
<organism evidence="3 4">
    <name type="scientific">Pedobacter montanisoli</name>
    <dbReference type="NCBI Taxonomy" id="2923277"/>
    <lineage>
        <taxon>Bacteria</taxon>
        <taxon>Pseudomonadati</taxon>
        <taxon>Bacteroidota</taxon>
        <taxon>Sphingobacteriia</taxon>
        <taxon>Sphingobacteriales</taxon>
        <taxon>Sphingobacteriaceae</taxon>
        <taxon>Pedobacter</taxon>
    </lineage>
</organism>
<dbReference type="SUPFAM" id="SSF51735">
    <property type="entry name" value="NAD(P)-binding Rossmann-fold domains"/>
    <property type="match status" value="1"/>
</dbReference>
<evidence type="ECO:0000259" key="2">
    <source>
        <dbReference type="Pfam" id="PF22725"/>
    </source>
</evidence>
<evidence type="ECO:0000313" key="4">
    <source>
        <dbReference type="Proteomes" id="UP001165460"/>
    </source>
</evidence>
<dbReference type="EMBL" id="JALGBH010000001">
    <property type="protein sequence ID" value="MCJ0741514.1"/>
    <property type="molecule type" value="Genomic_DNA"/>
</dbReference>
<comment type="caution">
    <text evidence="3">The sequence shown here is derived from an EMBL/GenBank/DDBJ whole genome shotgun (WGS) entry which is preliminary data.</text>
</comment>
<evidence type="ECO:0000259" key="1">
    <source>
        <dbReference type="Pfam" id="PF01408"/>
    </source>
</evidence>
<evidence type="ECO:0000313" key="3">
    <source>
        <dbReference type="EMBL" id="MCJ0741514.1"/>
    </source>
</evidence>
<dbReference type="SUPFAM" id="SSF55347">
    <property type="entry name" value="Glyceraldehyde-3-phosphate dehydrogenase-like, C-terminal domain"/>
    <property type="match status" value="1"/>
</dbReference>
<dbReference type="PANTHER" id="PTHR43249:SF1">
    <property type="entry name" value="D-GLUCOSIDE 3-DEHYDROGENASE"/>
    <property type="match status" value="1"/>
</dbReference>
<gene>
    <name evidence="3" type="ORF">MMF97_02245</name>
</gene>
<dbReference type="PANTHER" id="PTHR43249">
    <property type="entry name" value="UDP-N-ACETYL-2-AMINO-2-DEOXY-D-GLUCURONATE OXIDASE"/>
    <property type="match status" value="1"/>
</dbReference>
<feature type="domain" description="Gfo/Idh/MocA-like oxidoreductase N-terminal" evidence="1">
    <location>
        <begin position="7"/>
        <end position="118"/>
    </location>
</feature>
<sequence>MKRYKKIKFAILGYGHIGKRHTDLIVQDPNAELVAVIDIDPFHQENALELKVPLFTNLSEFLNAGIYTDVVNICTPNGLHANQAIECLESHKHVIIEKPIALTKQEALNVQKASIKHRRYAFPVVQNRYSSAIKWVKEILEKQALGEIFMVQLNCFWNRDERYYIPGSWHGSINLDGGPLYTQFSHFIDVLLWMFGDIINISSKFLNFNHEYLTQFEDSGIISFDFKKQGVGILNYSTSIFGANFESSMTIIGAKGVIKIGGQYMNEISYCNVEELEVPSFDSAVPPNNYGAYQGSAANHQFLISNVINVLNGIETPHVNLEDGIRVVDTIERIYTGRIQKEKIGVTNDGFTLYN</sequence>
<dbReference type="Gene3D" id="3.30.360.10">
    <property type="entry name" value="Dihydrodipicolinate Reductase, domain 2"/>
    <property type="match status" value="1"/>
</dbReference>
<protein>
    <submittedName>
        <fullName evidence="3">Gfo/Idh/MocA family oxidoreductase</fullName>
    </submittedName>
</protein>
<dbReference type="InterPro" id="IPR055170">
    <property type="entry name" value="GFO_IDH_MocA-like_dom"/>
</dbReference>
<feature type="domain" description="GFO/IDH/MocA-like oxidoreductase" evidence="2">
    <location>
        <begin position="135"/>
        <end position="258"/>
    </location>
</feature>
<dbReference type="InterPro" id="IPR000683">
    <property type="entry name" value="Gfo/Idh/MocA-like_OxRdtase_N"/>
</dbReference>
<keyword evidence="4" id="KW-1185">Reference proteome</keyword>
<name>A0ABS9ZSE5_9SPHI</name>
<reference evidence="3" key="1">
    <citation type="submission" date="2022-03" db="EMBL/GenBank/DDBJ databases">
        <authorList>
            <person name="Woo C.Y."/>
        </authorList>
    </citation>
    <scope>NUCLEOTIDE SEQUENCE</scope>
    <source>
        <strain evidence="3">CYS-01</strain>
    </source>
</reference>
<dbReference type="Gene3D" id="3.40.50.720">
    <property type="entry name" value="NAD(P)-binding Rossmann-like Domain"/>
    <property type="match status" value="1"/>
</dbReference>
<dbReference type="InterPro" id="IPR036291">
    <property type="entry name" value="NAD(P)-bd_dom_sf"/>
</dbReference>
<dbReference type="InterPro" id="IPR052515">
    <property type="entry name" value="Gfo/Idh/MocA_Oxidoreductase"/>
</dbReference>
<dbReference type="Pfam" id="PF22725">
    <property type="entry name" value="GFO_IDH_MocA_C3"/>
    <property type="match status" value="1"/>
</dbReference>
<dbReference type="RefSeq" id="WP_243358471.1">
    <property type="nucleotide sequence ID" value="NZ_JALGBH010000001.1"/>
</dbReference>